<organism evidence="13 14">
    <name type="scientific">Vibrio ponticus</name>
    <dbReference type="NCBI Taxonomy" id="265668"/>
    <lineage>
        <taxon>Bacteria</taxon>
        <taxon>Pseudomonadati</taxon>
        <taxon>Pseudomonadota</taxon>
        <taxon>Gammaproteobacteria</taxon>
        <taxon>Vibrionales</taxon>
        <taxon>Vibrionaceae</taxon>
        <taxon>Vibrio</taxon>
    </lineage>
</organism>
<sequence>MVPVILSGGSGSRMWPLSRKDFPKQFISLVSDFSLLQDTVLRLPSGSDENPIFICSEDHRFIVKDQLAEIKCHPRSVLLEPMGRNTAPAVALAALELEHQGLSDELMLVLPADHVIKDKQKFHQALSKACDAAQAGKLVLFGIEPTGPETGYGYVKSGESVVDNTYAVDRFVEKPDLNTAIEYLKSGQYYWNSGMFLFKASVVLDELKKHTPEVLDYCRTAINSKYKDLDFFRIDETVFSRCPDISIDYAVMENTQDAVIVPLSAGWNDVGSWSALWEERDDIRDDKGNVYQGDVIGESNQDCLVKANHRLVNVNGLKDTIVIETKDAVMVSHKDHVQDIKQVVESLKHQSRNEGSHHTKSYRPWGFNDSIDNGSRYKVVKLTINPGDSLSLHRHYHRAEHWIVVKGSAIVTVDDNSFVITENQSTYIPPATYHRLTNNGQIPLELIEIQTGSYLGDDDIERVEDNYGRSTTEKHDAGLMQPAPFLHMVRNS</sequence>
<dbReference type="GO" id="GO:0000271">
    <property type="term" value="P:polysaccharide biosynthetic process"/>
    <property type="evidence" value="ECO:0007669"/>
    <property type="project" value="InterPro"/>
</dbReference>
<evidence type="ECO:0000259" key="12">
    <source>
        <dbReference type="Pfam" id="PF22640"/>
    </source>
</evidence>
<dbReference type="PANTHER" id="PTHR46390">
    <property type="entry name" value="MANNOSE-1-PHOSPHATE GUANYLYLTRANSFERASE"/>
    <property type="match status" value="1"/>
</dbReference>
<keyword evidence="4 13" id="KW-0808">Transferase</keyword>
<feature type="domain" description="Mannose-6-phosphate isomerase type II C-terminal" evidence="11">
    <location>
        <begin position="351"/>
        <end position="465"/>
    </location>
</feature>
<comment type="catalytic activity">
    <reaction evidence="8">
        <text>alpha-D-mannose 1-phosphate + GTP + H(+) = GDP-alpha-D-mannose + diphosphate</text>
        <dbReference type="Rhea" id="RHEA:15229"/>
        <dbReference type="ChEBI" id="CHEBI:15378"/>
        <dbReference type="ChEBI" id="CHEBI:33019"/>
        <dbReference type="ChEBI" id="CHEBI:37565"/>
        <dbReference type="ChEBI" id="CHEBI:57527"/>
        <dbReference type="ChEBI" id="CHEBI:58409"/>
        <dbReference type="EC" id="2.7.7.13"/>
    </reaction>
</comment>
<dbReference type="EMBL" id="RKIK01000018">
    <property type="protein sequence ID" value="ROV60666.1"/>
    <property type="molecule type" value="Genomic_DNA"/>
</dbReference>
<evidence type="ECO:0000256" key="9">
    <source>
        <dbReference type="RuleBase" id="RU004190"/>
    </source>
</evidence>
<evidence type="ECO:0000256" key="5">
    <source>
        <dbReference type="ARBA" id="ARBA00022695"/>
    </source>
</evidence>
<gene>
    <name evidence="13" type="ORF">EGH82_08545</name>
</gene>
<dbReference type="Pfam" id="PF22640">
    <property type="entry name" value="ManC_GMP_beta-helix"/>
    <property type="match status" value="1"/>
</dbReference>
<keyword evidence="6" id="KW-0547">Nucleotide-binding</keyword>
<evidence type="ECO:0000256" key="2">
    <source>
        <dbReference type="ARBA" id="ARBA00006115"/>
    </source>
</evidence>
<dbReference type="FunFam" id="2.60.120.10:FF:000032">
    <property type="entry name" value="Mannose-1-phosphate guanylyltransferase/mannose-6-phosphate isomerase"/>
    <property type="match status" value="1"/>
</dbReference>
<dbReference type="GO" id="GO:0004475">
    <property type="term" value="F:mannose-1-phosphate guanylyltransferase (GTP) activity"/>
    <property type="evidence" value="ECO:0007669"/>
    <property type="project" value="UniProtKB-EC"/>
</dbReference>
<name>A0A3N3E1W4_9VIBR</name>
<evidence type="ECO:0000256" key="7">
    <source>
        <dbReference type="ARBA" id="ARBA00023134"/>
    </source>
</evidence>
<dbReference type="InterPro" id="IPR005835">
    <property type="entry name" value="NTP_transferase_dom"/>
</dbReference>
<dbReference type="Gene3D" id="3.90.550.10">
    <property type="entry name" value="Spore Coat Polysaccharide Biosynthesis Protein SpsA, Chain A"/>
    <property type="match status" value="1"/>
</dbReference>
<dbReference type="GO" id="GO:0005525">
    <property type="term" value="F:GTP binding"/>
    <property type="evidence" value="ECO:0007669"/>
    <property type="project" value="UniProtKB-KW"/>
</dbReference>
<keyword evidence="13" id="KW-0413">Isomerase</keyword>
<evidence type="ECO:0000256" key="8">
    <source>
        <dbReference type="ARBA" id="ARBA00047343"/>
    </source>
</evidence>
<dbReference type="SUPFAM" id="SSF51182">
    <property type="entry name" value="RmlC-like cupins"/>
    <property type="match status" value="1"/>
</dbReference>
<evidence type="ECO:0000256" key="1">
    <source>
        <dbReference type="ARBA" id="ARBA00004823"/>
    </source>
</evidence>
<evidence type="ECO:0000259" key="11">
    <source>
        <dbReference type="Pfam" id="PF01050"/>
    </source>
</evidence>
<proteinExistence type="inferred from homology"/>
<dbReference type="InterPro" id="IPR054566">
    <property type="entry name" value="ManC/GMP-like_b-helix"/>
</dbReference>
<dbReference type="GO" id="GO:0009298">
    <property type="term" value="P:GDP-mannose biosynthetic process"/>
    <property type="evidence" value="ECO:0007669"/>
    <property type="project" value="UniProtKB-UniPathway"/>
</dbReference>
<dbReference type="CDD" id="cd02213">
    <property type="entry name" value="cupin_PMI_typeII_C"/>
    <property type="match status" value="1"/>
</dbReference>
<dbReference type="GO" id="GO:0016853">
    <property type="term" value="F:isomerase activity"/>
    <property type="evidence" value="ECO:0007669"/>
    <property type="project" value="UniProtKB-KW"/>
</dbReference>
<dbReference type="CDD" id="cd02509">
    <property type="entry name" value="GDP-M1P_Guanylyltransferase"/>
    <property type="match status" value="1"/>
</dbReference>
<dbReference type="Pfam" id="PF01050">
    <property type="entry name" value="MannoseP_isomer"/>
    <property type="match status" value="1"/>
</dbReference>
<dbReference type="SUPFAM" id="SSF53448">
    <property type="entry name" value="Nucleotide-diphospho-sugar transferases"/>
    <property type="match status" value="1"/>
</dbReference>
<dbReference type="InterPro" id="IPR029044">
    <property type="entry name" value="Nucleotide-diphossugar_trans"/>
</dbReference>
<dbReference type="Gene3D" id="2.60.120.10">
    <property type="entry name" value="Jelly Rolls"/>
    <property type="match status" value="1"/>
</dbReference>
<dbReference type="EC" id="2.7.7.13" evidence="3"/>
<keyword evidence="7" id="KW-0342">GTP-binding</keyword>
<evidence type="ECO:0000313" key="13">
    <source>
        <dbReference type="EMBL" id="ROV60666.1"/>
    </source>
</evidence>
<evidence type="ECO:0000256" key="3">
    <source>
        <dbReference type="ARBA" id="ARBA00012387"/>
    </source>
</evidence>
<accession>A0A3N3E1W4</accession>
<protein>
    <recommendedName>
        <fullName evidence="3">mannose-1-phosphate guanylyltransferase</fullName>
        <ecNumber evidence="3">2.7.7.13</ecNumber>
    </recommendedName>
</protein>
<evidence type="ECO:0000259" key="10">
    <source>
        <dbReference type="Pfam" id="PF00483"/>
    </source>
</evidence>
<feature type="domain" description="Nucleotidyl transferase" evidence="10">
    <location>
        <begin position="3"/>
        <end position="284"/>
    </location>
</feature>
<dbReference type="InterPro" id="IPR014710">
    <property type="entry name" value="RmlC-like_jellyroll"/>
</dbReference>
<evidence type="ECO:0000256" key="6">
    <source>
        <dbReference type="ARBA" id="ARBA00022741"/>
    </source>
</evidence>
<comment type="pathway">
    <text evidence="1">Nucleotide-sugar biosynthesis; GDP-alpha-D-mannose biosynthesis; GDP-alpha-D-mannose from alpha-D-mannose 1-phosphate (GTP route): step 1/1.</text>
</comment>
<dbReference type="Pfam" id="PF00483">
    <property type="entry name" value="NTP_transferase"/>
    <property type="match status" value="1"/>
</dbReference>
<dbReference type="InterPro" id="IPR011051">
    <property type="entry name" value="RmlC_Cupin_sf"/>
</dbReference>
<comment type="similarity">
    <text evidence="2 9">Belongs to the mannose-6-phosphate isomerase type 2 family.</text>
</comment>
<dbReference type="InterPro" id="IPR006375">
    <property type="entry name" value="Man1P_GuaTrfase/Man6P_Isoase"/>
</dbReference>
<evidence type="ECO:0000256" key="4">
    <source>
        <dbReference type="ARBA" id="ARBA00022679"/>
    </source>
</evidence>
<reference evidence="13 14" key="1">
    <citation type="submission" date="2018-11" db="EMBL/GenBank/DDBJ databases">
        <title>Vibrio ponticus strain CAIM 1751 pathogenic for the snapper Lutjanus guttatus.</title>
        <authorList>
            <person name="Soto-Rodriguez S."/>
            <person name="Lozano-Olvera R."/>
            <person name="Gomez-Gil B."/>
        </authorList>
    </citation>
    <scope>NUCLEOTIDE SEQUENCE [LARGE SCALE GENOMIC DNA]</scope>
    <source>
        <strain evidence="13 14">CAIM 1751</strain>
    </source>
</reference>
<dbReference type="UniPathway" id="UPA00126">
    <property type="reaction ID" value="UER00930"/>
</dbReference>
<feature type="domain" description="MannoseP isomerase/GMP-like beta-helix" evidence="12">
    <location>
        <begin position="300"/>
        <end position="347"/>
    </location>
</feature>
<dbReference type="PANTHER" id="PTHR46390:SF1">
    <property type="entry name" value="MANNOSE-1-PHOSPHATE GUANYLYLTRANSFERASE"/>
    <property type="match status" value="1"/>
</dbReference>
<evidence type="ECO:0000313" key="14">
    <source>
        <dbReference type="Proteomes" id="UP000278792"/>
    </source>
</evidence>
<dbReference type="InterPro" id="IPR051161">
    <property type="entry name" value="Mannose-6P_isomerase_type2"/>
</dbReference>
<keyword evidence="5 13" id="KW-0548">Nucleotidyltransferase</keyword>
<dbReference type="InterPro" id="IPR001538">
    <property type="entry name" value="Man6P_isomerase-2_C"/>
</dbReference>
<dbReference type="InterPro" id="IPR049577">
    <property type="entry name" value="GMPP_N"/>
</dbReference>
<dbReference type="NCBIfam" id="TIGR01479">
    <property type="entry name" value="GMP_PMI"/>
    <property type="match status" value="1"/>
</dbReference>
<dbReference type="FunFam" id="3.90.550.10:FF:000046">
    <property type="entry name" value="Mannose-1-phosphate guanylyltransferase (GDP)"/>
    <property type="match status" value="1"/>
</dbReference>
<dbReference type="Proteomes" id="UP000278792">
    <property type="component" value="Unassembled WGS sequence"/>
</dbReference>
<comment type="caution">
    <text evidence="13">The sequence shown here is derived from an EMBL/GenBank/DDBJ whole genome shotgun (WGS) entry which is preliminary data.</text>
</comment>
<dbReference type="AlphaFoldDB" id="A0A3N3E1W4"/>